<dbReference type="GO" id="GO:0008374">
    <property type="term" value="F:O-acyltransferase activity"/>
    <property type="evidence" value="ECO:0007669"/>
    <property type="project" value="InterPro"/>
</dbReference>
<reference evidence="1" key="1">
    <citation type="submission" date="2021-01" db="EMBL/GenBank/DDBJ databases">
        <authorList>
            <person name="Corre E."/>
            <person name="Pelletier E."/>
            <person name="Niang G."/>
            <person name="Scheremetjew M."/>
            <person name="Finn R."/>
            <person name="Kale V."/>
            <person name="Holt S."/>
            <person name="Cochrane G."/>
            <person name="Meng A."/>
            <person name="Brown T."/>
            <person name="Cohen L."/>
        </authorList>
    </citation>
    <scope>NUCLEOTIDE SEQUENCE</scope>
</reference>
<dbReference type="GO" id="GO:0006629">
    <property type="term" value="P:lipid metabolic process"/>
    <property type="evidence" value="ECO:0007669"/>
    <property type="project" value="InterPro"/>
</dbReference>
<sequence>MGASGSVPVHAKTDIDTFDQEKKVVCLVHGFASSQLELSIGKSAHTGDHEKGFHLAFVSADKFTEENRQQTLTALALPDSRKWLNPNKKGVHVRVVSGVDGITCLNPDSDKPVGWQKMVDALRPEFNVLALNYDWRRWGDKSFADAYLDAFRTAIEASVTATYQPVDIVAHSMGASVTQYCLSVLGPAWQKLHVGQCIWVAPCHAGTACALPTFAARPTAGFSEFIPVSELLQNDTSEATSSWPALAALAPHDVGDVHPYEYDFAFATTPTMRYTTENMTAFFEDLVAATSDHSNGVTYAEDMKQIWAAMQPLAVPVKLLYSNGTRTTTQYRYKSEDLSVLPEIGETQWGDGVVPASVVEALVHGWRQKNIFSDLQLYMDSKSVLHKDMISSDFACKLVPKILSGTAPPGRSIALAEIRV</sequence>
<proteinExistence type="predicted"/>
<organism evidence="1">
    <name type="scientific">Noctiluca scintillans</name>
    <name type="common">Sea sparkle</name>
    <name type="synonym">Red tide dinoflagellate</name>
    <dbReference type="NCBI Taxonomy" id="2966"/>
    <lineage>
        <taxon>Eukaryota</taxon>
        <taxon>Sar</taxon>
        <taxon>Alveolata</taxon>
        <taxon>Dinophyceae</taxon>
        <taxon>Noctilucales</taxon>
        <taxon>Noctilucaceae</taxon>
        <taxon>Noctiluca</taxon>
    </lineage>
</organism>
<dbReference type="InterPro" id="IPR029058">
    <property type="entry name" value="AB_hydrolase_fold"/>
</dbReference>
<evidence type="ECO:0000313" key="1">
    <source>
        <dbReference type="EMBL" id="CAD8866161.1"/>
    </source>
</evidence>
<name>A0A7S1AUY6_NOCSC</name>
<dbReference type="PANTHER" id="PTHR11440">
    <property type="entry name" value="LECITHIN-CHOLESTEROL ACYLTRANSFERASE-RELATED"/>
    <property type="match status" value="1"/>
</dbReference>
<dbReference type="AlphaFoldDB" id="A0A7S1AUY6"/>
<dbReference type="Gene3D" id="3.40.50.1820">
    <property type="entry name" value="alpha/beta hydrolase"/>
    <property type="match status" value="1"/>
</dbReference>
<protein>
    <submittedName>
        <fullName evidence="1">Uncharacterized protein</fullName>
    </submittedName>
</protein>
<dbReference type="Pfam" id="PF02450">
    <property type="entry name" value="LCAT"/>
    <property type="match status" value="1"/>
</dbReference>
<dbReference type="EMBL" id="HBFQ01057064">
    <property type="protein sequence ID" value="CAD8866161.1"/>
    <property type="molecule type" value="Transcribed_RNA"/>
</dbReference>
<dbReference type="InterPro" id="IPR003386">
    <property type="entry name" value="LACT/PDAT_acylTrfase"/>
</dbReference>
<dbReference type="SUPFAM" id="SSF53474">
    <property type="entry name" value="alpha/beta-Hydrolases"/>
    <property type="match status" value="1"/>
</dbReference>
<accession>A0A7S1AUY6</accession>
<gene>
    <name evidence="1" type="ORF">NSCI0253_LOCUS40516</name>
</gene>